<evidence type="ECO:0000313" key="1">
    <source>
        <dbReference type="EMBL" id="CAB4162595.1"/>
    </source>
</evidence>
<dbReference type="EMBL" id="LR796736">
    <property type="protein sequence ID" value="CAB4162595.1"/>
    <property type="molecule type" value="Genomic_DNA"/>
</dbReference>
<gene>
    <name evidence="1" type="ORF">UFOVP785_65</name>
</gene>
<reference evidence="1" key="1">
    <citation type="submission" date="2020-04" db="EMBL/GenBank/DDBJ databases">
        <authorList>
            <person name="Chiriac C."/>
            <person name="Salcher M."/>
            <person name="Ghai R."/>
            <person name="Kavagutti S V."/>
        </authorList>
    </citation>
    <scope>NUCLEOTIDE SEQUENCE</scope>
</reference>
<sequence>MTYHQFENLCKYCKYGKPDIREGQNYFNVLFYCKPELFNVLQGTNLDPFTVDSILPACRAWLQEHWEDQNAAT</sequence>
<proteinExistence type="predicted"/>
<name>A0A6J5P095_9CAUD</name>
<organism evidence="1">
    <name type="scientific">uncultured Caudovirales phage</name>
    <dbReference type="NCBI Taxonomy" id="2100421"/>
    <lineage>
        <taxon>Viruses</taxon>
        <taxon>Duplodnaviria</taxon>
        <taxon>Heunggongvirae</taxon>
        <taxon>Uroviricota</taxon>
        <taxon>Caudoviricetes</taxon>
        <taxon>Peduoviridae</taxon>
        <taxon>Maltschvirus</taxon>
        <taxon>Maltschvirus maltsch</taxon>
    </lineage>
</organism>
<protein>
    <submittedName>
        <fullName evidence="1">Uncharacterized protein</fullName>
    </submittedName>
</protein>
<accession>A0A6J5P095</accession>